<dbReference type="InParanoid" id="A0A6N7ES01"/>
<dbReference type="EMBL" id="WHNW01000001">
    <property type="protein sequence ID" value="MPV85272.1"/>
    <property type="molecule type" value="Genomic_DNA"/>
</dbReference>
<protein>
    <submittedName>
        <fullName evidence="1">Peroxiredoxin</fullName>
    </submittedName>
</protein>
<dbReference type="AlphaFoldDB" id="A0A6N7ES01"/>
<evidence type="ECO:0000313" key="2">
    <source>
        <dbReference type="Proteomes" id="UP000471298"/>
    </source>
</evidence>
<sequence length="121" mass="13317">MTERLLIVVNNSNPHNPCEIVEPIYNATVAAAMDYHVELIFSGSSGEILVKGVAESILTLKEDKTVYQLIQEAHETGVQIKATKHLTLRWGEELIPEVDDIVGAGYVISEVMGNSTETLCY</sequence>
<gene>
    <name evidence="1" type="ORF">GCU85_00810</name>
</gene>
<organism evidence="1 2">
    <name type="scientific">Ostreibacterium oceani</name>
    <dbReference type="NCBI Taxonomy" id="2654998"/>
    <lineage>
        <taxon>Bacteria</taxon>
        <taxon>Pseudomonadati</taxon>
        <taxon>Pseudomonadota</taxon>
        <taxon>Gammaproteobacteria</taxon>
        <taxon>Cardiobacteriales</taxon>
        <taxon>Ostreibacteriaceae</taxon>
        <taxon>Ostreibacterium</taxon>
    </lineage>
</organism>
<accession>A0A6N7ES01</accession>
<proteinExistence type="predicted"/>
<dbReference type="Gene3D" id="3.40.1260.10">
    <property type="entry name" value="DsrEFH-like"/>
    <property type="match status" value="1"/>
</dbReference>
<keyword evidence="2" id="KW-1185">Reference proteome</keyword>
<comment type="caution">
    <text evidence="1">The sequence shown here is derived from an EMBL/GenBank/DDBJ whole genome shotgun (WGS) entry which is preliminary data.</text>
</comment>
<dbReference type="RefSeq" id="WP_152808362.1">
    <property type="nucleotide sequence ID" value="NZ_WHNW01000001.1"/>
</dbReference>
<name>A0A6N7ES01_9GAMM</name>
<dbReference type="SUPFAM" id="SSF75169">
    <property type="entry name" value="DsrEFH-like"/>
    <property type="match status" value="1"/>
</dbReference>
<reference evidence="1 2" key="1">
    <citation type="submission" date="2019-10" db="EMBL/GenBank/DDBJ databases">
        <title>Cardiobacteriales fam. a chemoheterotrophic member of the order Cardiobacteriales, and proposal of Cardiobacteriales fam. nov.</title>
        <authorList>
            <person name="Wang C."/>
        </authorList>
    </citation>
    <scope>NUCLEOTIDE SEQUENCE [LARGE SCALE GENOMIC DNA]</scope>
    <source>
        <strain evidence="1 2">ML27</strain>
    </source>
</reference>
<dbReference type="InterPro" id="IPR027396">
    <property type="entry name" value="DsrEFH-like"/>
</dbReference>
<dbReference type="Proteomes" id="UP000471298">
    <property type="component" value="Unassembled WGS sequence"/>
</dbReference>
<evidence type="ECO:0000313" key="1">
    <source>
        <dbReference type="EMBL" id="MPV85272.1"/>
    </source>
</evidence>